<dbReference type="Proteomes" id="UP001652625">
    <property type="component" value="Chromosome 03"/>
</dbReference>
<dbReference type="GeneID" id="136078668"/>
<dbReference type="RefSeq" id="XP_065650524.1">
    <property type="nucleotide sequence ID" value="XM_065794452.1"/>
</dbReference>
<accession>A0ABM4BN63</accession>
<proteinExistence type="predicted"/>
<dbReference type="PANTHER" id="PTHR33332">
    <property type="entry name" value="REVERSE TRANSCRIPTASE DOMAIN-CONTAINING PROTEIN"/>
    <property type="match status" value="1"/>
</dbReference>
<reference evidence="2" key="1">
    <citation type="submission" date="2025-08" db="UniProtKB">
        <authorList>
            <consortium name="RefSeq"/>
        </authorList>
    </citation>
    <scope>IDENTIFICATION</scope>
</reference>
<gene>
    <name evidence="2" type="primary">LOC136078668</name>
</gene>
<protein>
    <submittedName>
        <fullName evidence="2">Uncharacterized protein LOC136078668</fullName>
    </submittedName>
</protein>
<keyword evidence="1" id="KW-1185">Reference proteome</keyword>
<sequence>MFVSPIYPIIAKLGTNHHQYADDTQLYTVINPGIDSINEINVCADAVTKWFLENGLLLNPNKTEAVLFGSRKQITKHKNDSKIVISGTTLSTINSVKILGVTLDSSLSMDRHINNTIKSSNYHIRALRHIRPCLTKEAANTIACGIVNTQLDYCNSLLSGTYQKNIKKLQRIQNSLSQIVFHSPIHLNSEILLKSLHWLPINQRIIYKISVITYKILLSKSPAYLFELLEVRISKQKTRSLDSCQLKRHQQKTSLGSNSFCMTAPRIWNGLSMNTRNSTSLETFKKRYESFINAFPNS</sequence>
<evidence type="ECO:0000313" key="1">
    <source>
        <dbReference type="Proteomes" id="UP001652625"/>
    </source>
</evidence>
<evidence type="ECO:0000313" key="2">
    <source>
        <dbReference type="RefSeq" id="XP_065650524.1"/>
    </source>
</evidence>
<organism evidence="1 2">
    <name type="scientific">Hydra vulgaris</name>
    <name type="common">Hydra</name>
    <name type="synonym">Hydra attenuata</name>
    <dbReference type="NCBI Taxonomy" id="6087"/>
    <lineage>
        <taxon>Eukaryota</taxon>
        <taxon>Metazoa</taxon>
        <taxon>Cnidaria</taxon>
        <taxon>Hydrozoa</taxon>
        <taxon>Hydroidolina</taxon>
        <taxon>Anthoathecata</taxon>
        <taxon>Aplanulata</taxon>
        <taxon>Hydridae</taxon>
        <taxon>Hydra</taxon>
    </lineage>
</organism>
<name>A0ABM4BN63_HYDVU</name>